<evidence type="ECO:0000313" key="7">
    <source>
        <dbReference type="Proteomes" id="UP000271573"/>
    </source>
</evidence>
<feature type="transmembrane region" description="Helical" evidence="5">
    <location>
        <begin position="38"/>
        <end position="58"/>
    </location>
</feature>
<evidence type="ECO:0008006" key="8">
    <source>
        <dbReference type="Google" id="ProtNLM"/>
    </source>
</evidence>
<evidence type="ECO:0000256" key="4">
    <source>
        <dbReference type="ARBA" id="ARBA00023136"/>
    </source>
</evidence>
<dbReference type="KEGG" id="nbe:Back2_24490"/>
<keyword evidence="2 5" id="KW-0812">Transmembrane</keyword>
<evidence type="ECO:0000256" key="5">
    <source>
        <dbReference type="SAM" id="Phobius"/>
    </source>
</evidence>
<proteinExistence type="predicted"/>
<dbReference type="GO" id="GO:0016020">
    <property type="term" value="C:membrane"/>
    <property type="evidence" value="ECO:0007669"/>
    <property type="project" value="UniProtKB-SubCell"/>
</dbReference>
<dbReference type="OrthoDB" id="3697773at2"/>
<name>A0A3G9IJ11_9ACTN</name>
<evidence type="ECO:0000256" key="2">
    <source>
        <dbReference type="ARBA" id="ARBA00022692"/>
    </source>
</evidence>
<organism evidence="6 7">
    <name type="scientific">Nocardioides baekrokdamisoli</name>
    <dbReference type="NCBI Taxonomy" id="1804624"/>
    <lineage>
        <taxon>Bacteria</taxon>
        <taxon>Bacillati</taxon>
        <taxon>Actinomycetota</taxon>
        <taxon>Actinomycetes</taxon>
        <taxon>Propionibacteriales</taxon>
        <taxon>Nocardioidaceae</taxon>
        <taxon>Nocardioides</taxon>
    </lineage>
</organism>
<feature type="transmembrane region" description="Helical" evidence="5">
    <location>
        <begin position="89"/>
        <end position="108"/>
    </location>
</feature>
<keyword evidence="3 5" id="KW-1133">Transmembrane helix</keyword>
<comment type="subcellular location">
    <subcellularLocation>
        <location evidence="1">Membrane</location>
        <topology evidence="1">Multi-pass membrane protein</topology>
    </subcellularLocation>
</comment>
<keyword evidence="7" id="KW-1185">Reference proteome</keyword>
<evidence type="ECO:0000256" key="3">
    <source>
        <dbReference type="ARBA" id="ARBA00022989"/>
    </source>
</evidence>
<dbReference type="Pfam" id="PF13564">
    <property type="entry name" value="DoxX_2"/>
    <property type="match status" value="1"/>
</dbReference>
<dbReference type="AlphaFoldDB" id="A0A3G9IJ11"/>
<sequence>MFVLASVVGLLFICTGAVKLVGVPFSLEMRDHLKVSVQLWRIIGTLEILGGMGVIVGIAWEPLQIATYACLAALMVGALRYRVKAHDGLLWTGVDVATLAFVVVAAVLRLT</sequence>
<feature type="transmembrane region" description="Helical" evidence="5">
    <location>
        <begin position="65"/>
        <end position="83"/>
    </location>
</feature>
<keyword evidence="4 5" id="KW-0472">Membrane</keyword>
<protein>
    <recommendedName>
        <fullName evidence="8">DoxX family protein</fullName>
    </recommendedName>
</protein>
<dbReference type="InterPro" id="IPR032808">
    <property type="entry name" value="DoxX"/>
</dbReference>
<accession>A0A3G9IJ11</accession>
<reference evidence="6 7" key="1">
    <citation type="submission" date="2018-11" db="EMBL/GenBank/DDBJ databases">
        <title>Complete genome sequence of Nocardioides baekrokdamisoli strain KCTC 39748.</title>
        <authorList>
            <person name="Kang S.W."/>
            <person name="Lee K.C."/>
            <person name="Kim K.K."/>
            <person name="Kim J.S."/>
            <person name="Kim D.S."/>
            <person name="Ko S.H."/>
            <person name="Yang S.H."/>
            <person name="Shin Y.K."/>
            <person name="Lee J.S."/>
        </authorList>
    </citation>
    <scope>NUCLEOTIDE SEQUENCE [LARGE SCALE GENOMIC DNA]</scope>
    <source>
        <strain evidence="6 7">KCTC 39748</strain>
    </source>
</reference>
<dbReference type="RefSeq" id="WP_125569503.1">
    <property type="nucleotide sequence ID" value="NZ_AP019307.1"/>
</dbReference>
<gene>
    <name evidence="6" type="ORF">Back2_24490</name>
</gene>
<dbReference type="EMBL" id="AP019307">
    <property type="protein sequence ID" value="BBH18162.1"/>
    <property type="molecule type" value="Genomic_DNA"/>
</dbReference>
<evidence type="ECO:0000313" key="6">
    <source>
        <dbReference type="EMBL" id="BBH18162.1"/>
    </source>
</evidence>
<evidence type="ECO:0000256" key="1">
    <source>
        <dbReference type="ARBA" id="ARBA00004141"/>
    </source>
</evidence>
<dbReference type="Proteomes" id="UP000271573">
    <property type="component" value="Chromosome"/>
</dbReference>